<accession>A0A2T1C583</accession>
<keyword evidence="1" id="KW-0802">TPR repeat</keyword>
<feature type="repeat" description="TPR" evidence="1">
    <location>
        <begin position="73"/>
        <end position="106"/>
    </location>
</feature>
<dbReference type="Pfam" id="PF14559">
    <property type="entry name" value="TPR_19"/>
    <property type="match status" value="1"/>
</dbReference>
<dbReference type="PROSITE" id="PS50005">
    <property type="entry name" value="TPR"/>
    <property type="match status" value="1"/>
</dbReference>
<dbReference type="OrthoDB" id="581415at2"/>
<dbReference type="Proteomes" id="UP000238762">
    <property type="component" value="Unassembled WGS sequence"/>
</dbReference>
<protein>
    <submittedName>
        <fullName evidence="3">Tetratricopeptide repeat-containing protein</fullName>
    </submittedName>
</protein>
<dbReference type="SUPFAM" id="SSF48452">
    <property type="entry name" value="TPR-like"/>
    <property type="match status" value="1"/>
</dbReference>
<sequence length="125" mass="13949">MSQTSSRKPLQKILVLVTGFAFIASSIFGVVSMFNQSQPDPQQTQNAQSSQITQLKQQQQGFESVLKREPNNETALQGVAQIKLELNDYKGAIPYLEKLVKLNPNKPSYQALLARVKQEASNKNK</sequence>
<gene>
    <name evidence="3" type="ORF">C7B64_08440</name>
</gene>
<dbReference type="AlphaFoldDB" id="A0A2T1C583"/>
<reference evidence="3 4" key="2">
    <citation type="submission" date="2018-03" db="EMBL/GenBank/DDBJ databases">
        <title>The ancient ancestry and fast evolution of plastids.</title>
        <authorList>
            <person name="Moore K.R."/>
            <person name="Magnabosco C."/>
            <person name="Momper L."/>
            <person name="Gold D.A."/>
            <person name="Bosak T."/>
            <person name="Fournier G.P."/>
        </authorList>
    </citation>
    <scope>NUCLEOTIDE SEQUENCE [LARGE SCALE GENOMIC DNA]</scope>
    <source>
        <strain evidence="3 4">CCAP 1448/3</strain>
    </source>
</reference>
<dbReference type="EMBL" id="PVWJ01000032">
    <property type="protein sequence ID" value="PSB03430.1"/>
    <property type="molecule type" value="Genomic_DNA"/>
</dbReference>
<dbReference type="InterPro" id="IPR011990">
    <property type="entry name" value="TPR-like_helical_dom_sf"/>
</dbReference>
<dbReference type="InterPro" id="IPR019734">
    <property type="entry name" value="TPR_rpt"/>
</dbReference>
<feature type="transmembrane region" description="Helical" evidence="2">
    <location>
        <begin position="12"/>
        <end position="34"/>
    </location>
</feature>
<evidence type="ECO:0000256" key="2">
    <source>
        <dbReference type="SAM" id="Phobius"/>
    </source>
</evidence>
<proteinExistence type="predicted"/>
<dbReference type="RefSeq" id="WP_106288203.1">
    <property type="nucleotide sequence ID" value="NZ_CAWNTC010000002.1"/>
</dbReference>
<keyword evidence="2" id="KW-1133">Transmembrane helix</keyword>
<dbReference type="Gene3D" id="1.25.40.10">
    <property type="entry name" value="Tetratricopeptide repeat domain"/>
    <property type="match status" value="1"/>
</dbReference>
<comment type="caution">
    <text evidence="3">The sequence shown here is derived from an EMBL/GenBank/DDBJ whole genome shotgun (WGS) entry which is preliminary data.</text>
</comment>
<evidence type="ECO:0000256" key="1">
    <source>
        <dbReference type="PROSITE-ProRule" id="PRU00339"/>
    </source>
</evidence>
<keyword evidence="4" id="KW-1185">Reference proteome</keyword>
<organism evidence="3 4">
    <name type="scientific">Merismopedia glauca CCAP 1448/3</name>
    <dbReference type="NCBI Taxonomy" id="1296344"/>
    <lineage>
        <taxon>Bacteria</taxon>
        <taxon>Bacillati</taxon>
        <taxon>Cyanobacteriota</taxon>
        <taxon>Cyanophyceae</taxon>
        <taxon>Synechococcales</taxon>
        <taxon>Merismopediaceae</taxon>
        <taxon>Merismopedia</taxon>
    </lineage>
</organism>
<keyword evidence="2" id="KW-0472">Membrane</keyword>
<name>A0A2T1C583_9CYAN</name>
<evidence type="ECO:0000313" key="3">
    <source>
        <dbReference type="EMBL" id="PSB03430.1"/>
    </source>
</evidence>
<evidence type="ECO:0000313" key="4">
    <source>
        <dbReference type="Proteomes" id="UP000238762"/>
    </source>
</evidence>
<keyword evidence="2" id="KW-0812">Transmembrane</keyword>
<reference evidence="3 4" key="1">
    <citation type="submission" date="2018-02" db="EMBL/GenBank/DDBJ databases">
        <authorList>
            <person name="Cohen D.B."/>
            <person name="Kent A.D."/>
        </authorList>
    </citation>
    <scope>NUCLEOTIDE SEQUENCE [LARGE SCALE GENOMIC DNA]</scope>
    <source>
        <strain evidence="3 4">CCAP 1448/3</strain>
    </source>
</reference>